<dbReference type="Proteomes" id="UP000001542">
    <property type="component" value="Unassembled WGS sequence"/>
</dbReference>
<evidence type="ECO:0000313" key="3">
    <source>
        <dbReference type="Proteomes" id="UP000001542"/>
    </source>
</evidence>
<dbReference type="STRING" id="5722.A2FMN1"/>
<comment type="similarity">
    <text evidence="1">Belongs to the BCP1 family.</text>
</comment>
<dbReference type="AlphaFoldDB" id="A2FMN1"/>
<name>A2FMN1_TRIV3</name>
<dbReference type="PANTHER" id="PTHR13261:SF0">
    <property type="entry name" value="BRCA2 AND CDKN1A-INTERACTING PROTEIN"/>
    <property type="match status" value="1"/>
</dbReference>
<keyword evidence="3" id="KW-1185">Reference proteome</keyword>
<evidence type="ECO:0000256" key="1">
    <source>
        <dbReference type="ARBA" id="ARBA00006781"/>
    </source>
</evidence>
<accession>A2FMN1</accession>
<dbReference type="VEuPathDB" id="TrichDB:TVAG_177390"/>
<protein>
    <submittedName>
        <fullName evidence="2">p21 C-terminal-binding protein, putative</fullName>
    </submittedName>
</protein>
<dbReference type="SMR" id="A2FMN1"/>
<dbReference type="EMBL" id="DS113890">
    <property type="protein sequence ID" value="EAX93831.1"/>
    <property type="molecule type" value="Genomic_DNA"/>
</dbReference>
<proteinExistence type="inferred from homology"/>
<dbReference type="RefSeq" id="XP_001306761.1">
    <property type="nucleotide sequence ID" value="XM_001306760.1"/>
</dbReference>
<evidence type="ECO:0000313" key="2">
    <source>
        <dbReference type="EMBL" id="EAX93831.1"/>
    </source>
</evidence>
<dbReference type="PANTHER" id="PTHR13261">
    <property type="entry name" value="BRCA2 AND CDKN1A INTERACTING PROTEIN"/>
    <property type="match status" value="1"/>
</dbReference>
<dbReference type="VEuPathDB" id="TrichDB:TVAGG3_1002920"/>
<reference evidence="2" key="1">
    <citation type="submission" date="2006-10" db="EMBL/GenBank/DDBJ databases">
        <authorList>
            <person name="Amadeo P."/>
            <person name="Zhao Q."/>
            <person name="Wortman J."/>
            <person name="Fraser-Liggett C."/>
            <person name="Carlton J."/>
        </authorList>
    </citation>
    <scope>NUCLEOTIDE SEQUENCE</scope>
    <source>
        <strain evidence="2">G3</strain>
    </source>
</reference>
<dbReference type="GO" id="GO:0005634">
    <property type="term" value="C:nucleus"/>
    <property type="evidence" value="ECO:0000318"/>
    <property type="project" value="GO_Central"/>
</dbReference>
<organism evidence="2 3">
    <name type="scientific">Trichomonas vaginalis (strain ATCC PRA-98 / G3)</name>
    <dbReference type="NCBI Taxonomy" id="412133"/>
    <lineage>
        <taxon>Eukaryota</taxon>
        <taxon>Metamonada</taxon>
        <taxon>Parabasalia</taxon>
        <taxon>Trichomonadida</taxon>
        <taxon>Trichomonadidae</taxon>
        <taxon>Trichomonas</taxon>
    </lineage>
</organism>
<dbReference type="InterPro" id="IPR025602">
    <property type="entry name" value="BCP1_family"/>
</dbReference>
<dbReference type="KEGG" id="tva:4751556"/>
<dbReference type="Pfam" id="PF13862">
    <property type="entry name" value="BCCIP"/>
    <property type="match status" value="1"/>
</dbReference>
<dbReference type="OrthoDB" id="27543at2759"/>
<dbReference type="InParanoid" id="A2FMN1"/>
<sequence>MSADPRLANEEEEEDFSEVNCTFGFFDPVPADAMTISAFMPRYVPINRLEVARAIACQNRVGTTIKEQLENGMPGDNFFGFNSVLNLGVYKDVLPSFDALIKWLVGLGNPVLTQVLTQNLKTTGWIINERARGVPDGLAPHLMRGLFKEIMWATEDLDTEEDRASFRFTHYIMIKKVPMTEDGLVFQNIEDEFFHKEAPVKVEFQTGGEDGDLDGVEYHHIVMLFDPDVVKKVRALLNETFMIDESIYENEDAK</sequence>
<reference evidence="2" key="2">
    <citation type="journal article" date="2007" name="Science">
        <title>Draft genome sequence of the sexually transmitted pathogen Trichomonas vaginalis.</title>
        <authorList>
            <person name="Carlton J.M."/>
            <person name="Hirt R.P."/>
            <person name="Silva J.C."/>
            <person name="Delcher A.L."/>
            <person name="Schatz M."/>
            <person name="Zhao Q."/>
            <person name="Wortman J.R."/>
            <person name="Bidwell S.L."/>
            <person name="Alsmark U.C.M."/>
            <person name="Besteiro S."/>
            <person name="Sicheritz-Ponten T."/>
            <person name="Noel C.J."/>
            <person name="Dacks J.B."/>
            <person name="Foster P.G."/>
            <person name="Simillion C."/>
            <person name="Van de Peer Y."/>
            <person name="Miranda-Saavedra D."/>
            <person name="Barton G.J."/>
            <person name="Westrop G.D."/>
            <person name="Mueller S."/>
            <person name="Dessi D."/>
            <person name="Fiori P.L."/>
            <person name="Ren Q."/>
            <person name="Paulsen I."/>
            <person name="Zhang H."/>
            <person name="Bastida-Corcuera F.D."/>
            <person name="Simoes-Barbosa A."/>
            <person name="Brown M.T."/>
            <person name="Hayes R.D."/>
            <person name="Mukherjee M."/>
            <person name="Okumura C.Y."/>
            <person name="Schneider R."/>
            <person name="Smith A.J."/>
            <person name="Vanacova S."/>
            <person name="Villalvazo M."/>
            <person name="Haas B.J."/>
            <person name="Pertea M."/>
            <person name="Feldblyum T.V."/>
            <person name="Utterback T.R."/>
            <person name="Shu C.L."/>
            <person name="Osoegawa K."/>
            <person name="de Jong P.J."/>
            <person name="Hrdy I."/>
            <person name="Horvathova L."/>
            <person name="Zubacova Z."/>
            <person name="Dolezal P."/>
            <person name="Malik S.B."/>
            <person name="Logsdon J.M. Jr."/>
            <person name="Henze K."/>
            <person name="Gupta A."/>
            <person name="Wang C.C."/>
            <person name="Dunne R.L."/>
            <person name="Upcroft J.A."/>
            <person name="Upcroft P."/>
            <person name="White O."/>
            <person name="Salzberg S.L."/>
            <person name="Tang P."/>
            <person name="Chiu C.-H."/>
            <person name="Lee Y.-S."/>
            <person name="Embley T.M."/>
            <person name="Coombs G.H."/>
            <person name="Mottram J.C."/>
            <person name="Tachezy J."/>
            <person name="Fraser-Liggett C.M."/>
            <person name="Johnson P.J."/>
        </authorList>
    </citation>
    <scope>NUCLEOTIDE SEQUENCE [LARGE SCALE GENOMIC DNA]</scope>
    <source>
        <strain evidence="2">G3</strain>
    </source>
</reference>
<gene>
    <name evidence="2" type="ORF">TVAG_177390</name>
</gene>